<evidence type="ECO:0000313" key="2">
    <source>
        <dbReference type="EMBL" id="RFU35713.1"/>
    </source>
</evidence>
<dbReference type="OrthoDB" id="9970124at2759"/>
<dbReference type="Proteomes" id="UP000258309">
    <property type="component" value="Unassembled WGS sequence"/>
</dbReference>
<protein>
    <submittedName>
        <fullName evidence="2">Uncharacterized protein</fullName>
    </submittedName>
</protein>
<sequence>MQLTRSPISGRQQECRSEEVRYEVLQNISTTTQTENMPYEVPQNKDPLQGTKYDFPRDHVGFGRRPPNPEWPNAAKIAVSFVINYEEGAEHTMQNRDVQSENML</sequence>
<feature type="non-terminal residue" evidence="2">
    <location>
        <position position="104"/>
    </location>
</feature>
<organism evidence="2 3">
    <name type="scientific">Scytalidium lignicola</name>
    <name type="common">Hyphomycete</name>
    <dbReference type="NCBI Taxonomy" id="5539"/>
    <lineage>
        <taxon>Eukaryota</taxon>
        <taxon>Fungi</taxon>
        <taxon>Dikarya</taxon>
        <taxon>Ascomycota</taxon>
        <taxon>Pezizomycotina</taxon>
        <taxon>Leotiomycetes</taxon>
        <taxon>Leotiomycetes incertae sedis</taxon>
        <taxon>Scytalidium</taxon>
    </lineage>
</organism>
<dbReference type="AlphaFoldDB" id="A0A3E2HQS3"/>
<dbReference type="PANTHER" id="PTHR43123">
    <property type="entry name" value="POLYSACCHARIDE DEACETYLASE-RELATED"/>
    <property type="match status" value="1"/>
</dbReference>
<dbReference type="STRING" id="5539.A0A3E2HQS3"/>
<evidence type="ECO:0000256" key="1">
    <source>
        <dbReference type="SAM" id="MobiDB-lite"/>
    </source>
</evidence>
<feature type="non-terminal residue" evidence="2">
    <location>
        <position position="1"/>
    </location>
</feature>
<evidence type="ECO:0000313" key="3">
    <source>
        <dbReference type="Proteomes" id="UP000258309"/>
    </source>
</evidence>
<dbReference type="PANTHER" id="PTHR43123:SF1">
    <property type="entry name" value="POLYSACCHARIDE DEACETYLASE-RELATED"/>
    <property type="match status" value="1"/>
</dbReference>
<dbReference type="SUPFAM" id="SSF88713">
    <property type="entry name" value="Glycoside hydrolase/deacetylase"/>
    <property type="match status" value="1"/>
</dbReference>
<accession>A0A3E2HQS3</accession>
<name>A0A3E2HQS3_SCYLI</name>
<reference evidence="2 3" key="1">
    <citation type="submission" date="2018-05" db="EMBL/GenBank/DDBJ databases">
        <title>Draft genome sequence of Scytalidium lignicola DSM 105466, a ubiquitous saprotrophic fungus.</title>
        <authorList>
            <person name="Buettner E."/>
            <person name="Gebauer A.M."/>
            <person name="Hofrichter M."/>
            <person name="Liers C."/>
            <person name="Kellner H."/>
        </authorList>
    </citation>
    <scope>NUCLEOTIDE SEQUENCE [LARGE SCALE GENOMIC DNA]</scope>
    <source>
        <strain evidence="2 3">DSM 105466</strain>
    </source>
</reference>
<gene>
    <name evidence="2" type="ORF">B7463_g553</name>
</gene>
<feature type="region of interest" description="Disordered" evidence="1">
    <location>
        <begin position="31"/>
        <end position="51"/>
    </location>
</feature>
<comment type="caution">
    <text evidence="2">The sequence shown here is derived from an EMBL/GenBank/DDBJ whole genome shotgun (WGS) entry which is preliminary data.</text>
</comment>
<keyword evidence="3" id="KW-1185">Reference proteome</keyword>
<proteinExistence type="predicted"/>
<dbReference type="EMBL" id="NCSJ02000005">
    <property type="protein sequence ID" value="RFU35713.1"/>
    <property type="molecule type" value="Genomic_DNA"/>
</dbReference>
<dbReference type="InterPro" id="IPR011330">
    <property type="entry name" value="Glyco_hydro/deAcase_b/a-brl"/>
</dbReference>
<dbReference type="GO" id="GO:0005975">
    <property type="term" value="P:carbohydrate metabolic process"/>
    <property type="evidence" value="ECO:0007669"/>
    <property type="project" value="InterPro"/>
</dbReference>
<dbReference type="Gene3D" id="3.20.20.370">
    <property type="entry name" value="Glycoside hydrolase/deacetylase"/>
    <property type="match status" value="1"/>
</dbReference>